<keyword evidence="1" id="KW-1133">Transmembrane helix</keyword>
<keyword evidence="1" id="KW-0812">Transmembrane</keyword>
<dbReference type="EMBL" id="BAAACG010000003">
    <property type="protein sequence ID" value="GAA0733451.1"/>
    <property type="molecule type" value="Genomic_DNA"/>
</dbReference>
<feature type="transmembrane region" description="Helical" evidence="1">
    <location>
        <begin position="6"/>
        <end position="26"/>
    </location>
</feature>
<organism evidence="2 3">
    <name type="scientific">Clostridium oceanicum</name>
    <dbReference type="NCBI Taxonomy" id="1543"/>
    <lineage>
        <taxon>Bacteria</taxon>
        <taxon>Bacillati</taxon>
        <taxon>Bacillota</taxon>
        <taxon>Clostridia</taxon>
        <taxon>Eubacteriales</taxon>
        <taxon>Clostridiaceae</taxon>
        <taxon>Clostridium</taxon>
    </lineage>
</organism>
<evidence type="ECO:0000313" key="2">
    <source>
        <dbReference type="EMBL" id="GAA0733451.1"/>
    </source>
</evidence>
<protein>
    <submittedName>
        <fullName evidence="2">Uncharacterized protein</fullName>
    </submittedName>
</protein>
<proteinExistence type="predicted"/>
<keyword evidence="3" id="KW-1185">Reference proteome</keyword>
<evidence type="ECO:0000256" key="1">
    <source>
        <dbReference type="SAM" id="Phobius"/>
    </source>
</evidence>
<keyword evidence="1" id="KW-0472">Membrane</keyword>
<dbReference type="RefSeq" id="WP_343758406.1">
    <property type="nucleotide sequence ID" value="NZ_BAAACG010000003.1"/>
</dbReference>
<evidence type="ECO:0000313" key="3">
    <source>
        <dbReference type="Proteomes" id="UP001501510"/>
    </source>
</evidence>
<dbReference type="Proteomes" id="UP001501510">
    <property type="component" value="Unassembled WGS sequence"/>
</dbReference>
<sequence>MKKKHIIVTLGIVACIAIGVGGKYYLKKTDMQSKAIGREEIKSSLKEEFNLKKGLENLTITLNVNNSKSQQGLEVAIKNPKGHIVDTFEVNKSNKKNYKKKFAANEGKWTVDFIGEKEKVNYNYNLDWYGDNK</sequence>
<accession>A0ABP3UIJ3</accession>
<comment type="caution">
    <text evidence="2">The sequence shown here is derived from an EMBL/GenBank/DDBJ whole genome shotgun (WGS) entry which is preliminary data.</text>
</comment>
<reference evidence="3" key="1">
    <citation type="journal article" date="2019" name="Int. J. Syst. Evol. Microbiol.">
        <title>The Global Catalogue of Microorganisms (GCM) 10K type strain sequencing project: providing services to taxonomists for standard genome sequencing and annotation.</title>
        <authorList>
            <consortium name="The Broad Institute Genomics Platform"/>
            <consortium name="The Broad Institute Genome Sequencing Center for Infectious Disease"/>
            <person name="Wu L."/>
            <person name="Ma J."/>
        </authorList>
    </citation>
    <scope>NUCLEOTIDE SEQUENCE [LARGE SCALE GENOMIC DNA]</scope>
    <source>
        <strain evidence="3">JCM 1407</strain>
    </source>
</reference>
<dbReference type="PROSITE" id="PS51257">
    <property type="entry name" value="PROKAR_LIPOPROTEIN"/>
    <property type="match status" value="1"/>
</dbReference>
<name>A0ABP3UIJ3_9CLOT</name>
<gene>
    <name evidence="2" type="ORF">GCM10008906_04320</name>
</gene>